<name>A0A6J4P4U6_9CYAN</name>
<proteinExistence type="predicted"/>
<sequence>MLRRSDRTATADPSDSFYPIFGTHYSNLSLDANQCGKISQFASALNFTRLKLIPFRFAWI</sequence>
<gene>
    <name evidence="1" type="ORF">AVDCRST_MAG94-6175</name>
</gene>
<dbReference type="AlphaFoldDB" id="A0A6J4P4U6"/>
<organism evidence="1">
    <name type="scientific">uncultured Leptolyngbya sp</name>
    <dbReference type="NCBI Taxonomy" id="332963"/>
    <lineage>
        <taxon>Bacteria</taxon>
        <taxon>Bacillati</taxon>
        <taxon>Cyanobacteriota</taxon>
        <taxon>Cyanophyceae</taxon>
        <taxon>Leptolyngbyales</taxon>
        <taxon>Leptolyngbyaceae</taxon>
        <taxon>Leptolyngbya group</taxon>
        <taxon>Leptolyngbya</taxon>
        <taxon>environmental samples</taxon>
    </lineage>
</organism>
<reference evidence="1" key="1">
    <citation type="submission" date="2020-02" db="EMBL/GenBank/DDBJ databases">
        <authorList>
            <person name="Meier V. D."/>
        </authorList>
    </citation>
    <scope>NUCLEOTIDE SEQUENCE</scope>
    <source>
        <strain evidence="1">AVDCRST_MAG94</strain>
    </source>
</reference>
<protein>
    <submittedName>
        <fullName evidence="1">Uncharacterized protein</fullName>
    </submittedName>
</protein>
<evidence type="ECO:0000313" key="1">
    <source>
        <dbReference type="EMBL" id="CAA9406181.1"/>
    </source>
</evidence>
<dbReference type="EMBL" id="CADCTY010002131">
    <property type="protein sequence ID" value="CAA9406181.1"/>
    <property type="molecule type" value="Genomic_DNA"/>
</dbReference>
<accession>A0A6J4P4U6</accession>